<evidence type="ECO:0000256" key="1">
    <source>
        <dbReference type="SAM" id="Phobius"/>
    </source>
</evidence>
<dbReference type="Gene3D" id="2.60.40.420">
    <property type="entry name" value="Cupredoxins - blue copper proteins"/>
    <property type="match status" value="1"/>
</dbReference>
<evidence type="ECO:0000259" key="2">
    <source>
        <dbReference type="Pfam" id="PF02298"/>
    </source>
</evidence>
<dbReference type="EMBL" id="JAGKQM010000003">
    <property type="protein sequence ID" value="KAH0935709.1"/>
    <property type="molecule type" value="Genomic_DNA"/>
</dbReference>
<proteinExistence type="predicted"/>
<protein>
    <recommendedName>
        <fullName evidence="2">Phytocyanin domain-containing protein</fullName>
    </recommendedName>
</protein>
<keyword evidence="1" id="KW-1133">Transmembrane helix</keyword>
<dbReference type="Pfam" id="PF02298">
    <property type="entry name" value="Cu_bind_like"/>
    <property type="match status" value="1"/>
</dbReference>
<evidence type="ECO:0000313" key="4">
    <source>
        <dbReference type="Proteomes" id="UP000824890"/>
    </source>
</evidence>
<dbReference type="Proteomes" id="UP000824890">
    <property type="component" value="Unassembled WGS sequence"/>
</dbReference>
<dbReference type="InterPro" id="IPR039391">
    <property type="entry name" value="Phytocyanin-like"/>
</dbReference>
<reference evidence="3 4" key="1">
    <citation type="submission" date="2021-05" db="EMBL/GenBank/DDBJ databases">
        <title>Genome Assembly of Synthetic Allotetraploid Brassica napus Reveals Homoeologous Exchanges between Subgenomes.</title>
        <authorList>
            <person name="Davis J.T."/>
        </authorList>
    </citation>
    <scope>NUCLEOTIDE SEQUENCE [LARGE SCALE GENOMIC DNA]</scope>
    <source>
        <strain evidence="4">cv. Da-Ae</strain>
        <tissue evidence="3">Seedling</tissue>
    </source>
</reference>
<dbReference type="InterPro" id="IPR003245">
    <property type="entry name" value="Phytocyanin_dom"/>
</dbReference>
<accession>A0ABQ8E255</accession>
<evidence type="ECO:0000313" key="3">
    <source>
        <dbReference type="EMBL" id="KAH0935709.1"/>
    </source>
</evidence>
<sequence length="182" mass="20057">MAMGLVIRFDAYLMIVMLMGLGNAIGLSNGYKFYVGGRDGWILTPSEDYSHCSHRNRFQVNDTLYFKYAKEKDSVLETETLSLCLTAQVRFFFISGSSEKCPNGQKLAVKVMPTVPVSHPFPVTDSFSSPSGFDVSSAFSTRSEAFAPAPGPVRARNNAGSIPNALSENDDTCTYQFQVYPF</sequence>
<organism evidence="3 4">
    <name type="scientific">Brassica napus</name>
    <name type="common">Rape</name>
    <dbReference type="NCBI Taxonomy" id="3708"/>
    <lineage>
        <taxon>Eukaryota</taxon>
        <taxon>Viridiplantae</taxon>
        <taxon>Streptophyta</taxon>
        <taxon>Embryophyta</taxon>
        <taxon>Tracheophyta</taxon>
        <taxon>Spermatophyta</taxon>
        <taxon>Magnoliopsida</taxon>
        <taxon>eudicotyledons</taxon>
        <taxon>Gunneridae</taxon>
        <taxon>Pentapetalae</taxon>
        <taxon>rosids</taxon>
        <taxon>malvids</taxon>
        <taxon>Brassicales</taxon>
        <taxon>Brassicaceae</taxon>
        <taxon>Brassiceae</taxon>
        <taxon>Brassica</taxon>
    </lineage>
</organism>
<dbReference type="PANTHER" id="PTHR33021:SF351">
    <property type="entry name" value="GENOME ASSEMBLY, CHROMOSOME: A03"/>
    <property type="match status" value="1"/>
</dbReference>
<dbReference type="SUPFAM" id="SSF49503">
    <property type="entry name" value="Cupredoxins"/>
    <property type="match status" value="1"/>
</dbReference>
<feature type="domain" description="Phytocyanin" evidence="2">
    <location>
        <begin position="41"/>
        <end position="79"/>
    </location>
</feature>
<gene>
    <name evidence="3" type="ORF">HID58_012826</name>
</gene>
<feature type="transmembrane region" description="Helical" evidence="1">
    <location>
        <begin position="12"/>
        <end position="31"/>
    </location>
</feature>
<keyword evidence="4" id="KW-1185">Reference proteome</keyword>
<comment type="caution">
    <text evidence="3">The sequence shown here is derived from an EMBL/GenBank/DDBJ whole genome shotgun (WGS) entry which is preliminary data.</text>
</comment>
<keyword evidence="1" id="KW-0812">Transmembrane</keyword>
<dbReference type="InterPro" id="IPR008972">
    <property type="entry name" value="Cupredoxin"/>
</dbReference>
<dbReference type="PANTHER" id="PTHR33021">
    <property type="entry name" value="BLUE COPPER PROTEIN"/>
    <property type="match status" value="1"/>
</dbReference>
<name>A0ABQ8E255_BRANA</name>
<keyword evidence="1" id="KW-0472">Membrane</keyword>